<evidence type="ECO:0000256" key="2">
    <source>
        <dbReference type="ARBA" id="ARBA00022679"/>
    </source>
</evidence>
<keyword evidence="6" id="KW-1185">Reference proteome</keyword>
<dbReference type="SUPFAM" id="SSF53335">
    <property type="entry name" value="S-adenosyl-L-methionine-dependent methyltransferases"/>
    <property type="match status" value="1"/>
</dbReference>
<dbReference type="KEGG" id="dtl:H8F01_07810"/>
<evidence type="ECO:0000313" key="6">
    <source>
        <dbReference type="Proteomes" id="UP000515873"/>
    </source>
</evidence>
<dbReference type="InterPro" id="IPR025789">
    <property type="entry name" value="DOT1_dom"/>
</dbReference>
<dbReference type="Proteomes" id="UP000515873">
    <property type="component" value="Chromosome"/>
</dbReference>
<dbReference type="EMBL" id="CP060412">
    <property type="protein sequence ID" value="QNK03004.1"/>
    <property type="molecule type" value="Genomic_DNA"/>
</dbReference>
<dbReference type="InterPro" id="IPR026170">
    <property type="entry name" value="FAM173A/B"/>
</dbReference>
<sequence>MLETFHILVREIEQDRSLERPEQLRERVRAMDRLEDVVWHEATETSATYRAALDKLRRRAQSRHAALAEVQQRLCGAVRCAIVQGAGAHALRGWLHHDDLSEPWGYDHLDALIGDVLSLDEPAEAIAALERDMVFYQPTPVRHVLDLIHRARLRRDDIVVDLGSGMGHVPLLVSICTDAQACGIERESAYVDSARRAAEALHVERATFLAQDVREADISRGTVFYLYTPFTGDMLRQVLDRLHDEARRRSFRIATLGPCTPAVASEPWLRAAGEPSADRVTLFRSVS</sequence>
<dbReference type="GO" id="GO:0031151">
    <property type="term" value="F:histone H3K79 methyltransferase activity"/>
    <property type="evidence" value="ECO:0007669"/>
    <property type="project" value="InterPro"/>
</dbReference>
<organism evidence="5 6">
    <name type="scientific">Dyella telluris</name>
    <dbReference type="NCBI Taxonomy" id="2763498"/>
    <lineage>
        <taxon>Bacteria</taxon>
        <taxon>Pseudomonadati</taxon>
        <taxon>Pseudomonadota</taxon>
        <taxon>Gammaproteobacteria</taxon>
        <taxon>Lysobacterales</taxon>
        <taxon>Rhodanobacteraceae</taxon>
        <taxon>Dyella</taxon>
    </lineage>
</organism>
<dbReference type="RefSeq" id="WP_187058431.1">
    <property type="nucleotide sequence ID" value="NZ_CP060412.1"/>
</dbReference>
<feature type="domain" description="DOT1" evidence="4">
    <location>
        <begin position="141"/>
        <end position="202"/>
    </location>
</feature>
<dbReference type="InterPro" id="IPR029063">
    <property type="entry name" value="SAM-dependent_MTases_sf"/>
</dbReference>
<reference evidence="5 6" key="1">
    <citation type="submission" date="2020-08" db="EMBL/GenBank/DDBJ databases">
        <title>Dyella sp. G9 isolated from forest soil.</title>
        <authorList>
            <person name="Fu J."/>
            <person name="Qiu L."/>
        </authorList>
    </citation>
    <scope>NUCLEOTIDE SEQUENCE [LARGE SCALE GENOMIC DNA]</scope>
    <source>
        <strain evidence="5 6">G9</strain>
    </source>
</reference>
<keyword evidence="1" id="KW-0489">Methyltransferase</keyword>
<keyword evidence="3" id="KW-0949">S-adenosyl-L-methionine</keyword>
<protein>
    <recommendedName>
        <fullName evidence="4">DOT1 domain-containing protein</fullName>
    </recommendedName>
</protein>
<dbReference type="CDD" id="cd02440">
    <property type="entry name" value="AdoMet_MTases"/>
    <property type="match status" value="1"/>
</dbReference>
<dbReference type="PANTHER" id="PTHR13610">
    <property type="entry name" value="METHYLTRANSFERASE DOMAIN-CONTAINING PROTEIN"/>
    <property type="match status" value="1"/>
</dbReference>
<evidence type="ECO:0000259" key="4">
    <source>
        <dbReference type="Pfam" id="PF08123"/>
    </source>
</evidence>
<dbReference type="AlphaFoldDB" id="A0A7G8Q896"/>
<accession>A0A7G8Q896</accession>
<proteinExistence type="predicted"/>
<evidence type="ECO:0000256" key="1">
    <source>
        <dbReference type="ARBA" id="ARBA00022603"/>
    </source>
</evidence>
<dbReference type="PANTHER" id="PTHR13610:SF11">
    <property type="entry name" value="METHYLTRANSFERASE DOMAIN-CONTAINING PROTEIN"/>
    <property type="match status" value="1"/>
</dbReference>
<evidence type="ECO:0000256" key="3">
    <source>
        <dbReference type="ARBA" id="ARBA00022691"/>
    </source>
</evidence>
<dbReference type="Gene3D" id="3.40.50.150">
    <property type="entry name" value="Vaccinia Virus protein VP39"/>
    <property type="match status" value="1"/>
</dbReference>
<name>A0A7G8Q896_9GAMM</name>
<keyword evidence="2" id="KW-0808">Transferase</keyword>
<gene>
    <name evidence="5" type="ORF">H8F01_07810</name>
</gene>
<dbReference type="Pfam" id="PF08123">
    <property type="entry name" value="DOT1"/>
    <property type="match status" value="1"/>
</dbReference>
<evidence type="ECO:0000313" key="5">
    <source>
        <dbReference type="EMBL" id="QNK03004.1"/>
    </source>
</evidence>
<dbReference type="GO" id="GO:0032259">
    <property type="term" value="P:methylation"/>
    <property type="evidence" value="ECO:0007669"/>
    <property type="project" value="UniProtKB-KW"/>
</dbReference>